<dbReference type="AlphaFoldDB" id="A0A6S6QSI4"/>
<reference evidence="2 3" key="1">
    <citation type="submission" date="2020-08" db="EMBL/GenBank/DDBJ databases">
        <title>Genome sequence of Rhizobiales bacterium strain IZ6.</title>
        <authorList>
            <person name="Nakai R."/>
            <person name="Naganuma T."/>
        </authorList>
    </citation>
    <scope>NUCLEOTIDE SEQUENCE [LARGE SCALE GENOMIC DNA]</scope>
    <source>
        <strain evidence="2 3">IZ6</strain>
    </source>
</reference>
<keyword evidence="1" id="KW-0812">Transmembrane</keyword>
<evidence type="ECO:0000313" key="3">
    <source>
        <dbReference type="Proteomes" id="UP000515317"/>
    </source>
</evidence>
<dbReference type="KEGG" id="tso:IZ6_09670"/>
<keyword evidence="3" id="KW-1185">Reference proteome</keyword>
<protein>
    <recommendedName>
        <fullName evidence="4">DUF1499 domain-containing protein</fullName>
    </recommendedName>
</protein>
<dbReference type="Proteomes" id="UP000515317">
    <property type="component" value="Chromosome"/>
</dbReference>
<organism evidence="2 3">
    <name type="scientific">Terrihabitans soli</name>
    <dbReference type="NCBI Taxonomy" id="708113"/>
    <lineage>
        <taxon>Bacteria</taxon>
        <taxon>Pseudomonadati</taxon>
        <taxon>Pseudomonadota</taxon>
        <taxon>Alphaproteobacteria</taxon>
        <taxon>Hyphomicrobiales</taxon>
        <taxon>Terrihabitans</taxon>
    </lineage>
</organism>
<feature type="transmembrane region" description="Helical" evidence="1">
    <location>
        <begin position="25"/>
        <end position="43"/>
    </location>
</feature>
<evidence type="ECO:0000313" key="2">
    <source>
        <dbReference type="EMBL" id="BCJ90232.1"/>
    </source>
</evidence>
<gene>
    <name evidence="2" type="ORF">IZ6_09670</name>
</gene>
<name>A0A6S6QSI4_9HYPH</name>
<keyword evidence="1" id="KW-1133">Transmembrane helix</keyword>
<dbReference type="Pfam" id="PF07386">
    <property type="entry name" value="DUF1499"/>
    <property type="match status" value="1"/>
</dbReference>
<proteinExistence type="predicted"/>
<dbReference type="RefSeq" id="WP_222876876.1">
    <property type="nucleotide sequence ID" value="NZ_AP023361.1"/>
</dbReference>
<evidence type="ECO:0000256" key="1">
    <source>
        <dbReference type="SAM" id="Phobius"/>
    </source>
</evidence>
<dbReference type="EMBL" id="AP023361">
    <property type="protein sequence ID" value="BCJ90232.1"/>
    <property type="molecule type" value="Genomic_DNA"/>
</dbReference>
<evidence type="ECO:0008006" key="4">
    <source>
        <dbReference type="Google" id="ProtNLM"/>
    </source>
</evidence>
<dbReference type="InterPro" id="IPR010865">
    <property type="entry name" value="DUF1499"/>
</dbReference>
<feature type="transmembrane region" description="Helical" evidence="1">
    <location>
        <begin position="55"/>
        <end position="81"/>
    </location>
</feature>
<feature type="transmembrane region" description="Helical" evidence="1">
    <location>
        <begin position="87"/>
        <end position="109"/>
    </location>
</feature>
<accession>A0A6S6QSI4</accession>
<keyword evidence="1" id="KW-0472">Membrane</keyword>
<sequence length="259" mass="27257">MQLAAQWRKPVTAMMDEPFTPAAVWSRRLGIFAIPVAGLAVVAQRAGKIDFNAAVAALGSGMALAVIAILLGIAAFAIIWVHGNRGAGAATAGILAGILVLSAPAYFLVRGWELPALADIATDPANPPAFVFVGAERKPGENPLAYPGESAAVAQMAAYPDIQPLRVSQPPDEVHALALQLVESRGWRVLDSGYTSRRIEAVATSLILKMSDDVVITVNPDGTGARVDMRSASRRGDRDLGTNAQRIRAYLAELAAQAR</sequence>